<dbReference type="RefSeq" id="WP_072284840.1">
    <property type="nucleotide sequence ID" value="NZ_CP015519.1"/>
</dbReference>
<dbReference type="SUPFAM" id="SSF53218">
    <property type="entry name" value="Molybdenum cofactor biosynthesis proteins"/>
    <property type="match status" value="1"/>
</dbReference>
<dbReference type="NCBIfam" id="NF001813">
    <property type="entry name" value="PRK00549.1"/>
    <property type="match status" value="1"/>
</dbReference>
<dbReference type="InterPro" id="IPR050101">
    <property type="entry name" value="CinA"/>
</dbReference>
<dbReference type="PIRSF" id="PIRSF006728">
    <property type="entry name" value="CinA"/>
    <property type="match status" value="1"/>
</dbReference>
<name>A0A1L3GS90_9BACT</name>
<dbReference type="HAMAP" id="MF_00226_B">
    <property type="entry name" value="CinA_B"/>
    <property type="match status" value="1"/>
</dbReference>
<evidence type="ECO:0000256" key="1">
    <source>
        <dbReference type="HAMAP-Rule" id="MF_00226"/>
    </source>
</evidence>
<dbReference type="CDD" id="cd00885">
    <property type="entry name" value="cinA"/>
    <property type="match status" value="1"/>
</dbReference>
<evidence type="ECO:0000259" key="2">
    <source>
        <dbReference type="SMART" id="SM00852"/>
    </source>
</evidence>
<feature type="domain" description="MoaB/Mog" evidence="2">
    <location>
        <begin position="6"/>
        <end position="173"/>
    </location>
</feature>
<dbReference type="Pfam" id="PF02464">
    <property type="entry name" value="CinA"/>
    <property type="match status" value="1"/>
</dbReference>
<organism evidence="3 4">
    <name type="scientific">Syntrophotalea acetylenivorans</name>
    <dbReference type="NCBI Taxonomy" id="1842532"/>
    <lineage>
        <taxon>Bacteria</taxon>
        <taxon>Pseudomonadati</taxon>
        <taxon>Thermodesulfobacteriota</taxon>
        <taxon>Desulfuromonadia</taxon>
        <taxon>Desulfuromonadales</taxon>
        <taxon>Syntrophotaleaceae</taxon>
        <taxon>Syntrophotalea</taxon>
    </lineage>
</organism>
<dbReference type="PANTHER" id="PTHR13939:SF0">
    <property type="entry name" value="NMN AMIDOHYDROLASE-LIKE PROTEIN YFAY"/>
    <property type="match status" value="1"/>
</dbReference>
<dbReference type="OrthoDB" id="9801454at2"/>
<dbReference type="Gene3D" id="3.90.950.20">
    <property type="entry name" value="CinA-like"/>
    <property type="match status" value="1"/>
</dbReference>
<accession>A0A1L3GS90</accession>
<dbReference type="KEGG" id="pef:A7E78_13855"/>
<dbReference type="InterPro" id="IPR036425">
    <property type="entry name" value="MoaB/Mog-like_dom_sf"/>
</dbReference>
<dbReference type="NCBIfam" id="TIGR00200">
    <property type="entry name" value="cinA_nterm"/>
    <property type="match status" value="1"/>
</dbReference>
<dbReference type="InterPro" id="IPR001453">
    <property type="entry name" value="MoaB/Mog_dom"/>
</dbReference>
<dbReference type="PANTHER" id="PTHR13939">
    <property type="entry name" value="NICOTINAMIDE-NUCLEOTIDE AMIDOHYDROLASE PNCC"/>
    <property type="match status" value="1"/>
</dbReference>
<protein>
    <recommendedName>
        <fullName evidence="1">CinA-like protein</fullName>
    </recommendedName>
</protein>
<sequence length="412" mass="44192">MSLNIAVLATGDELINGEMADTNTSRIAGILGAHGYTVGESRVVGDVEEEIESALCDLAGKREVVIVTGGLGPTEDDLTARIAAKAFGRRLVLNDEALAQIRAFFAKRNMEMNPRNEKQALLPLKSTILGNRLGTAPGFTLHQQNCDLFFLPGVPKEMVDMLEQQVLPRIQQRSGGTAPLQERILKVFGLSEPRVEELFDGQTLPTGVALAFGVDFPFVHVKLRASGESAEPLLDRAEVQTRQLLEPYVFANGQETLAGNVGRMLTDAGLTIALAESCTGGIVAGMLTELPGASAFFERGAVTYSNTAKHDWLQVPPEILQNPGAVSEACALAMARGIRSTAGSDLGLAITGIAGPDGGSPEKPVGTVFLALSDGQNEQVKGYRFSGERDRIRRMASCMALEWVRRYLNSRL</sequence>
<dbReference type="Pfam" id="PF00994">
    <property type="entry name" value="MoCF_biosynth"/>
    <property type="match status" value="1"/>
</dbReference>
<proteinExistence type="inferred from homology"/>
<comment type="similarity">
    <text evidence="1">Belongs to the CinA family.</text>
</comment>
<dbReference type="Proteomes" id="UP000182517">
    <property type="component" value="Chromosome"/>
</dbReference>
<dbReference type="EMBL" id="CP015519">
    <property type="protein sequence ID" value="APG28816.1"/>
    <property type="molecule type" value="Genomic_DNA"/>
</dbReference>
<evidence type="ECO:0000313" key="4">
    <source>
        <dbReference type="Proteomes" id="UP000182517"/>
    </source>
</evidence>
<dbReference type="NCBIfam" id="TIGR00199">
    <property type="entry name" value="PncC_domain"/>
    <property type="match status" value="1"/>
</dbReference>
<dbReference type="STRING" id="1842532.A7E78_13855"/>
<gene>
    <name evidence="3" type="ORF">A7E78_13855</name>
</gene>
<dbReference type="Gene3D" id="3.40.980.10">
    <property type="entry name" value="MoaB/Mog-like domain"/>
    <property type="match status" value="1"/>
</dbReference>
<dbReference type="InterPro" id="IPR008136">
    <property type="entry name" value="CinA_C"/>
</dbReference>
<dbReference type="AlphaFoldDB" id="A0A1L3GS90"/>
<dbReference type="SUPFAM" id="SSF142433">
    <property type="entry name" value="CinA-like"/>
    <property type="match status" value="1"/>
</dbReference>
<dbReference type="InterPro" id="IPR008135">
    <property type="entry name" value="Competence-induced_CinA"/>
</dbReference>
<dbReference type="InterPro" id="IPR036653">
    <property type="entry name" value="CinA-like_C"/>
</dbReference>
<dbReference type="Gene3D" id="3.30.70.2860">
    <property type="match status" value="1"/>
</dbReference>
<evidence type="ECO:0000313" key="3">
    <source>
        <dbReference type="EMBL" id="APG28816.1"/>
    </source>
</evidence>
<dbReference type="SMART" id="SM00852">
    <property type="entry name" value="MoCF_biosynth"/>
    <property type="match status" value="1"/>
</dbReference>
<keyword evidence="4" id="KW-1185">Reference proteome</keyword>
<reference evidence="3 4" key="1">
    <citation type="journal article" date="2017" name="Genome Announc.">
        <title>Complete Genome Sequences of Two Acetylene-Fermenting Pelobacter acetylenicus Strains.</title>
        <authorList>
            <person name="Sutton J.M."/>
            <person name="Baesman S.M."/>
            <person name="Fierst J.L."/>
            <person name="Poret-Peterson A.T."/>
            <person name="Oremland R.S."/>
            <person name="Dunlap D.S."/>
            <person name="Akob D.M."/>
        </authorList>
    </citation>
    <scope>NUCLEOTIDE SEQUENCE [LARGE SCALE GENOMIC DNA]</scope>
    <source>
        <strain evidence="3 4">SFB93</strain>
    </source>
</reference>